<dbReference type="Pfam" id="PF14224">
    <property type="entry name" value="DUF4331"/>
    <property type="match status" value="1"/>
</dbReference>
<proteinExistence type="predicted"/>
<name>A0A1H1PAD1_9ACTN</name>
<dbReference type="EMBL" id="LT629757">
    <property type="protein sequence ID" value="SDS08246.1"/>
    <property type="molecule type" value="Genomic_DNA"/>
</dbReference>
<dbReference type="Proteomes" id="UP000198859">
    <property type="component" value="Chromosome I"/>
</dbReference>
<organism evidence="1 2">
    <name type="scientific">Nocardioides scoriae</name>
    <dbReference type="NCBI Taxonomy" id="642780"/>
    <lineage>
        <taxon>Bacteria</taxon>
        <taxon>Bacillati</taxon>
        <taxon>Actinomycetota</taxon>
        <taxon>Actinomycetes</taxon>
        <taxon>Propionibacteriales</taxon>
        <taxon>Nocardioidaceae</taxon>
        <taxon>Nocardioides</taxon>
    </lineage>
</organism>
<evidence type="ECO:0000313" key="1">
    <source>
        <dbReference type="EMBL" id="SDS08246.1"/>
    </source>
</evidence>
<sequence>MSSHREAPEISKDPVADGTDVYAFRSPDKPDTVTLIANFIPLQQPDGGPNFYEFGEDVVYDIHISNGGRARTDIRYRFDFRTVVRNKKTFLYNTGPINDIDDATWNRPQFYKVTRTEGRSSRVIGSNLSTPPVNVGPRSTPDYAKLAGQAVHRLGSRTVFAGQRADAFHVDLGSIFDLGALRPFNEAHVISMPNMNGVNSVQSYNVHTIAIQVPISDLSRKNNRPTDPLRTDSVIGVWATASRRRGRVFDRKQGRFVNRGPWVQVSRLGNPLFNEVLVPMAEKDEWNVRPPEDDRAYAKYVNKPELQGLLPALYPSVFPRLAAYKKTRADLNAILLTGIPKGVVPGFANYTGPVQADMLRLNLAIPPSQDPKDGGLVAGDAAGFPNGRRISDDVVAIELKAIAGATIPLVDPSYTPDDAAAALTDGTSNTNSPLLDHFPYLGLPGGGYQTVPGTAAAS</sequence>
<evidence type="ECO:0008006" key="3">
    <source>
        <dbReference type="Google" id="ProtNLM"/>
    </source>
</evidence>
<accession>A0A1H1PAD1</accession>
<dbReference type="STRING" id="642780.SAMN04488570_1088"/>
<dbReference type="RefSeq" id="WP_091726978.1">
    <property type="nucleotide sequence ID" value="NZ_LT629757.1"/>
</dbReference>
<gene>
    <name evidence="1" type="ORF">SAMN04488570_1088</name>
</gene>
<protein>
    <recommendedName>
        <fullName evidence="3">DUF4331 domain-containing protein</fullName>
    </recommendedName>
</protein>
<reference evidence="2" key="1">
    <citation type="submission" date="2016-10" db="EMBL/GenBank/DDBJ databases">
        <authorList>
            <person name="Varghese N."/>
            <person name="Submissions S."/>
        </authorList>
    </citation>
    <scope>NUCLEOTIDE SEQUENCE [LARGE SCALE GENOMIC DNA]</scope>
    <source>
        <strain evidence="2">DSM 22127</strain>
    </source>
</reference>
<dbReference type="InterPro" id="IPR025566">
    <property type="entry name" value="DUF4331"/>
</dbReference>
<keyword evidence="2" id="KW-1185">Reference proteome</keyword>
<evidence type="ECO:0000313" key="2">
    <source>
        <dbReference type="Proteomes" id="UP000198859"/>
    </source>
</evidence>
<dbReference type="OrthoDB" id="9791748at2"/>
<dbReference type="AlphaFoldDB" id="A0A1H1PAD1"/>